<protein>
    <recommendedName>
        <fullName evidence="4">SMP-30/Gluconolactonase/LRE-like region domain-containing protein</fullName>
    </recommendedName>
</protein>
<keyword evidence="1" id="KW-1133">Transmembrane helix</keyword>
<dbReference type="AlphaFoldDB" id="A0A2M6WEY1"/>
<comment type="caution">
    <text evidence="2">The sequence shown here is derived from an EMBL/GenBank/DDBJ whole genome shotgun (WGS) entry which is preliminary data.</text>
</comment>
<dbReference type="InterPro" id="IPR015943">
    <property type="entry name" value="WD40/YVTN_repeat-like_dom_sf"/>
</dbReference>
<dbReference type="SUPFAM" id="SSF50974">
    <property type="entry name" value="Nitrous oxide reductase, N-terminal domain"/>
    <property type="match status" value="2"/>
</dbReference>
<dbReference type="Proteomes" id="UP000228809">
    <property type="component" value="Unassembled WGS sequence"/>
</dbReference>
<feature type="transmembrane region" description="Helical" evidence="1">
    <location>
        <begin position="705"/>
        <end position="725"/>
    </location>
</feature>
<dbReference type="EMBL" id="PFBJ01000004">
    <property type="protein sequence ID" value="PIT91305.1"/>
    <property type="molecule type" value="Genomic_DNA"/>
</dbReference>
<evidence type="ECO:0008006" key="4">
    <source>
        <dbReference type="Google" id="ProtNLM"/>
    </source>
</evidence>
<evidence type="ECO:0000313" key="2">
    <source>
        <dbReference type="EMBL" id="PIT91305.1"/>
    </source>
</evidence>
<dbReference type="SUPFAM" id="SSF51004">
    <property type="entry name" value="C-terminal (heme d1) domain of cytochrome cd1-nitrite reductase"/>
    <property type="match status" value="1"/>
</dbReference>
<dbReference type="InterPro" id="IPR011048">
    <property type="entry name" value="Haem_d1_sf"/>
</dbReference>
<dbReference type="InterPro" id="IPR011045">
    <property type="entry name" value="N2O_reductase_N"/>
</dbReference>
<accession>A0A2M6WEY1</accession>
<evidence type="ECO:0000256" key="1">
    <source>
        <dbReference type="SAM" id="Phobius"/>
    </source>
</evidence>
<reference evidence="3" key="1">
    <citation type="submission" date="2017-09" db="EMBL/GenBank/DDBJ databases">
        <title>Depth-based differentiation of microbial function through sediment-hosted aquifers and enrichment of novel symbionts in the deep terrestrial subsurface.</title>
        <authorList>
            <person name="Probst A.J."/>
            <person name="Ladd B."/>
            <person name="Jarett J.K."/>
            <person name="Geller-Mcgrath D.E."/>
            <person name="Sieber C.M.K."/>
            <person name="Emerson J.B."/>
            <person name="Anantharaman K."/>
            <person name="Thomas B.C."/>
            <person name="Malmstrom R."/>
            <person name="Stieglmeier M."/>
            <person name="Klingl A."/>
            <person name="Woyke T."/>
            <person name="Ryan C.M."/>
            <person name="Banfield J.F."/>
        </authorList>
    </citation>
    <scope>NUCLEOTIDE SEQUENCE [LARGE SCALE GENOMIC DNA]</scope>
</reference>
<name>A0A2M6WEY1_9BACT</name>
<organism evidence="2 3">
    <name type="scientific">Candidatus Kaiserbacteria bacterium CG10_big_fil_rev_8_21_14_0_10_49_17</name>
    <dbReference type="NCBI Taxonomy" id="1974609"/>
    <lineage>
        <taxon>Bacteria</taxon>
        <taxon>Candidatus Kaiseribacteriota</taxon>
    </lineage>
</organism>
<sequence>MAPMVSHAQDALSIPGAQDIAVSTDGTLLYILNKDGTVSGYNIREDSFVFKGEKIPELRGVPYQILLSSTGDRIVVLEYDPDNRMFRLSVAVYNAGTKSLEGGPAYTFNGRLESGRLSFAFSPDGTTLYMGYGADSLFRLSLTEQQQAQLRIGALPTALAVTADHTVVSVNEGAGTVSIVPDDTSAGIKEVAVGLSPTDILLNNVTGYAYISHTGSDDVYVIDPNTGSVVSIVSVGADPTDLAYDEQTGDVFVANNASGTITVIAPNFTTTTIDINSPAYFETAPIQIAYATNLKRLFILNRTEGKYIVYDTTANKIIDRRDVVMSAKSLVFSDTTSEAYILTWQGEEIIVVDVTSLEARSIRIAQNTSEVFFSSPQSIVIDSPGNRVFVSNIGANFITVLDATTFKPIEKIPSGRAIQNLFLNKKTQKLYAVSPADSTLAVIDITNDTYPQKTLQLAQQPRGGVIFEEQNILYYSNAAAGKITVIDGATDTVVGTVDVPDGSYPLVNTIDERRGMLYTALYAGGVVAVIDTATQKLVSTIPVGENPIWVRYISELDRILVTVERGEKVIVINPDTRKIAQEIPIDGKPYRIFFDPSTEFVYINHRGEEVVDVFIQDESSGEFTLAWSGVLPFWGETDRRPYNMIAYDPKTLYGYLTTRNDTVEVITIGHGENGILEGEIIATVDASGEVAYTDASREEAGANRFLAWNLFLGILVLVALGAIGAHHWMRRRESSEPASPHQ</sequence>
<dbReference type="InterPro" id="IPR051200">
    <property type="entry name" value="Host-pathogen_enzymatic-act"/>
</dbReference>
<proteinExistence type="predicted"/>
<evidence type="ECO:0000313" key="3">
    <source>
        <dbReference type="Proteomes" id="UP000228809"/>
    </source>
</evidence>
<dbReference type="PANTHER" id="PTHR47197">
    <property type="entry name" value="PROTEIN NIRF"/>
    <property type="match status" value="1"/>
</dbReference>
<dbReference type="InterPro" id="IPR011964">
    <property type="entry name" value="YVTN_b-propeller_repeat"/>
</dbReference>
<dbReference type="NCBIfam" id="TIGR02276">
    <property type="entry name" value="beta_rpt_yvtn"/>
    <property type="match status" value="1"/>
</dbReference>
<dbReference type="Gene3D" id="2.130.10.10">
    <property type="entry name" value="YVTN repeat-like/Quinoprotein amine dehydrogenase"/>
    <property type="match status" value="5"/>
</dbReference>
<dbReference type="PANTHER" id="PTHR47197:SF3">
    <property type="entry name" value="DIHYDRO-HEME D1 DEHYDROGENASE"/>
    <property type="match status" value="1"/>
</dbReference>
<gene>
    <name evidence="2" type="ORF">COU17_00740</name>
</gene>
<keyword evidence="1" id="KW-0812">Transmembrane</keyword>
<keyword evidence="1" id="KW-0472">Membrane</keyword>